<evidence type="ECO:0000259" key="13">
    <source>
        <dbReference type="Pfam" id="PF07569"/>
    </source>
</evidence>
<dbReference type="RefSeq" id="XP_013020943.1">
    <property type="nucleotide sequence ID" value="XM_013165489.1"/>
</dbReference>
<dbReference type="Proteomes" id="UP000015464">
    <property type="component" value="Unassembled WGS sequence"/>
</dbReference>
<reference evidence="14 15" key="1">
    <citation type="journal article" date="2011" name="Science">
        <title>Comparative functional genomics of the fission yeasts.</title>
        <authorList>
            <person name="Rhind N."/>
            <person name="Chen Z."/>
            <person name="Yassour M."/>
            <person name="Thompson D.A."/>
            <person name="Haas B.J."/>
            <person name="Habib N."/>
            <person name="Wapinski I."/>
            <person name="Roy S."/>
            <person name="Lin M.F."/>
            <person name="Heiman D.I."/>
            <person name="Young S.K."/>
            <person name="Furuya K."/>
            <person name="Guo Y."/>
            <person name="Pidoux A."/>
            <person name="Chen H.M."/>
            <person name="Robbertse B."/>
            <person name="Goldberg J.M."/>
            <person name="Aoki K."/>
            <person name="Bayne E.H."/>
            <person name="Berlin A.M."/>
            <person name="Desjardins C.A."/>
            <person name="Dobbs E."/>
            <person name="Dukaj L."/>
            <person name="Fan L."/>
            <person name="FitzGerald M.G."/>
            <person name="French C."/>
            <person name="Gujja S."/>
            <person name="Hansen K."/>
            <person name="Keifenheim D."/>
            <person name="Levin J.Z."/>
            <person name="Mosher R.A."/>
            <person name="Mueller C.A."/>
            <person name="Pfiffner J."/>
            <person name="Priest M."/>
            <person name="Russ C."/>
            <person name="Smialowska A."/>
            <person name="Swoboda P."/>
            <person name="Sykes S.M."/>
            <person name="Vaughn M."/>
            <person name="Vengrova S."/>
            <person name="Yoder R."/>
            <person name="Zeng Q."/>
            <person name="Allshire R."/>
            <person name="Baulcombe D."/>
            <person name="Birren B.W."/>
            <person name="Brown W."/>
            <person name="Ekwall K."/>
            <person name="Kellis M."/>
            <person name="Leatherwood J."/>
            <person name="Levin H."/>
            <person name="Margalit H."/>
            <person name="Martienssen R."/>
            <person name="Nieduszynski C.A."/>
            <person name="Spatafora J.W."/>
            <person name="Friedman N."/>
            <person name="Dalgaard J.Z."/>
            <person name="Baumann P."/>
            <person name="Niki H."/>
            <person name="Regev A."/>
            <person name="Nusbaum C."/>
        </authorList>
    </citation>
    <scope>NUCLEOTIDE SEQUENCE [LARGE SCALE GENOMIC DNA]</scope>
    <source>
        <strain evidence="15">OY26 / ATCC MYA-4695 / CBS 11777 / NBRC 106824 / NRRL Y48691</strain>
    </source>
</reference>
<keyword evidence="4 10" id="KW-0853">WD repeat</keyword>
<dbReference type="InterPro" id="IPR011494">
    <property type="entry name" value="HIRA-like_C"/>
</dbReference>
<dbReference type="GO" id="GO:0000785">
    <property type="term" value="C:chromatin"/>
    <property type="evidence" value="ECO:0007669"/>
    <property type="project" value="TreeGrafter"/>
</dbReference>
<dbReference type="STRING" id="653667.S9W871"/>
<proteinExistence type="inferred from homology"/>
<dbReference type="GO" id="GO:0000417">
    <property type="term" value="C:HIR complex"/>
    <property type="evidence" value="ECO:0007669"/>
    <property type="project" value="EnsemblFungi"/>
</dbReference>
<gene>
    <name evidence="14" type="ORF">SPOG_02828</name>
</gene>
<evidence type="ECO:0000256" key="6">
    <source>
        <dbReference type="ARBA" id="ARBA00022853"/>
    </source>
</evidence>
<evidence type="ECO:0000256" key="8">
    <source>
        <dbReference type="ARBA" id="ARBA00023163"/>
    </source>
</evidence>
<comment type="function">
    <text evidence="11">Required for replication-independent chromatin assembly and for the periodic repression of histone gene transcription during the cell cycle.</text>
</comment>
<evidence type="ECO:0000256" key="12">
    <source>
        <dbReference type="SAM" id="MobiDB-lite"/>
    </source>
</evidence>
<dbReference type="GO" id="GO:0006355">
    <property type="term" value="P:regulation of DNA-templated transcription"/>
    <property type="evidence" value="ECO:0007669"/>
    <property type="project" value="InterPro"/>
</dbReference>
<evidence type="ECO:0000256" key="2">
    <source>
        <dbReference type="ARBA" id="ARBA00007306"/>
    </source>
</evidence>
<keyword evidence="8 11" id="KW-0804">Transcription</keyword>
<comment type="similarity">
    <text evidence="2 11">Belongs to the WD repeat HIR1 family.</text>
</comment>
<evidence type="ECO:0000256" key="11">
    <source>
        <dbReference type="RuleBase" id="RU364014"/>
    </source>
</evidence>
<evidence type="ECO:0000256" key="7">
    <source>
        <dbReference type="ARBA" id="ARBA00023015"/>
    </source>
</evidence>
<feature type="region of interest" description="Disordered" evidence="12">
    <location>
        <begin position="136"/>
        <end position="172"/>
    </location>
</feature>
<dbReference type="GO" id="GO:0006351">
    <property type="term" value="P:DNA-templated transcription"/>
    <property type="evidence" value="ECO:0007669"/>
    <property type="project" value="InterPro"/>
</dbReference>
<keyword evidence="5 11" id="KW-0677">Repeat</keyword>
<dbReference type="GeneID" id="25037149"/>
<evidence type="ECO:0000256" key="3">
    <source>
        <dbReference type="ARBA" id="ARBA00022491"/>
    </source>
</evidence>
<dbReference type="Gene3D" id="2.130.10.10">
    <property type="entry name" value="YVTN repeat-like/Quinoprotein amine dehydrogenase"/>
    <property type="match status" value="2"/>
</dbReference>
<dbReference type="SUPFAM" id="SSF50978">
    <property type="entry name" value="WD40 repeat-like"/>
    <property type="match status" value="1"/>
</dbReference>
<dbReference type="eggNOG" id="KOG0973">
    <property type="taxonomic scope" value="Eukaryota"/>
</dbReference>
<dbReference type="Pfam" id="PF07569">
    <property type="entry name" value="Hira"/>
    <property type="match status" value="1"/>
</dbReference>
<dbReference type="PROSITE" id="PS50294">
    <property type="entry name" value="WD_REPEATS_REGION"/>
    <property type="match status" value="1"/>
</dbReference>
<dbReference type="HOGENOM" id="CLU_350606_0_0_1"/>
<dbReference type="InterPro" id="IPR036322">
    <property type="entry name" value="WD40_repeat_dom_sf"/>
</dbReference>
<dbReference type="GO" id="GO:0031491">
    <property type="term" value="F:nucleosome binding"/>
    <property type="evidence" value="ECO:0007669"/>
    <property type="project" value="TreeGrafter"/>
</dbReference>
<dbReference type="InterPro" id="IPR031120">
    <property type="entry name" value="HIR1-like"/>
</dbReference>
<sequence length="811" mass="91278">MRLYAVKLKENQPLYSISSSEKYIAIAGVNFVHILPSTFFPGISSNEKVNHLTEESFLAKLQFSASVTCVRFSKDGRYLGIATEDGTFLYEAEKWDSPFQIIAGPAYELCWSQQANLLATAWKTISIYLRKENPETAENESITPKQESQVQGISRGPPPLEEGPEHSFTKNEDTKDNKLVEYKLLKVIDGHHSFICGLAFDPLSQYLASHSLDRSLKIWRLATFALEKNISKPFEHMSINSRYLRLSWSPDGAHVAAVNAINEGTNVIAIVQRDSWTFDISLVGHQESLECTSFNPYLFSDPFQKSVIASAAHDGCICIWNTACARPTLVIKSITLAAFCDIQWSNTGFELYGVSLDGHICLLRFEESEFGPKMDQIEYPEDLSNCNFLKKPYGSKSTLEPTVIIAAPTPNTTTEVPRVRSPPSSPPSVKKRKLLKKKGIVRPASIHPATFFSQIRIASPLIKPKWEITKSFGSMRIRNHQECTKIECFIGNENDNTADWVAYLPSSVILANGTKKFWVVGTEDASIHVFTPHGRLLLPPLIVGSTPCFLECCESYLCCVASNGLLYTWDVITRKAVHNPVTMLPLFHANFVSSKVAKGPSLEQLFVTDVGSPIAVMSDGNAFAYSSATSSWLRVSEGWWMIGSQYWGSLVTDLREESAMSFLERCTDEEIIKAGRGRFLQRIVKASMLRQGYDNYEMVVSIRHLENRLMSSEKLNLKFDYHENLLLYANRVAEEGMKDRMDELCRELLGPLRVPLSCTTPVKIGNRVWDPYISSLSKRSLLKEIILHTAKHREIQRITSQYSYLLEHLPA</sequence>
<dbReference type="GO" id="GO:0006338">
    <property type="term" value="P:chromatin remodeling"/>
    <property type="evidence" value="ECO:0007669"/>
    <property type="project" value="InterPro"/>
</dbReference>
<evidence type="ECO:0000256" key="5">
    <source>
        <dbReference type="ARBA" id="ARBA00022737"/>
    </source>
</evidence>
<feature type="repeat" description="WD" evidence="10">
    <location>
        <begin position="188"/>
        <end position="229"/>
    </location>
</feature>
<dbReference type="InterPro" id="IPR015943">
    <property type="entry name" value="WD40/YVTN_repeat-like_dom_sf"/>
</dbReference>
<dbReference type="OMA" id="SEGWWMI"/>
<keyword evidence="6 11" id="KW-0156">Chromatin regulator</keyword>
<evidence type="ECO:0000256" key="4">
    <source>
        <dbReference type="ARBA" id="ARBA00022574"/>
    </source>
</evidence>
<comment type="subcellular location">
    <subcellularLocation>
        <location evidence="1 11">Nucleus</location>
    </subcellularLocation>
</comment>
<dbReference type="PROSITE" id="PS50082">
    <property type="entry name" value="WD_REPEATS_2"/>
    <property type="match status" value="1"/>
</dbReference>
<dbReference type="EMBL" id="KE546988">
    <property type="protein sequence ID" value="EPY53950.1"/>
    <property type="molecule type" value="Genomic_DNA"/>
</dbReference>
<dbReference type="PANTHER" id="PTHR13831:SF6">
    <property type="entry name" value="HISTONE TRANSCRIPTION REGULATOR SLM9"/>
    <property type="match status" value="1"/>
</dbReference>
<dbReference type="SUPFAM" id="SSF50969">
    <property type="entry name" value="YVTN repeat-like/Quinoprotein amine dehydrogenase"/>
    <property type="match status" value="1"/>
</dbReference>
<name>S9W871_SCHCR</name>
<dbReference type="Pfam" id="PF00400">
    <property type="entry name" value="WD40"/>
    <property type="match status" value="2"/>
</dbReference>
<dbReference type="PANTHER" id="PTHR13831">
    <property type="entry name" value="MEMBER OF THE HIR1 FAMILY OF WD-REPEAT PROTEINS"/>
    <property type="match status" value="1"/>
</dbReference>
<keyword evidence="7 11" id="KW-0805">Transcription regulation</keyword>
<keyword evidence="9 11" id="KW-0539">Nucleus</keyword>
<dbReference type="InterPro" id="IPR001680">
    <property type="entry name" value="WD40_rpt"/>
</dbReference>
<protein>
    <recommendedName>
        <fullName evidence="11">Protein HIR</fullName>
    </recommendedName>
</protein>
<dbReference type="GO" id="GO:0005634">
    <property type="term" value="C:nucleus"/>
    <property type="evidence" value="ECO:0007669"/>
    <property type="project" value="UniProtKB-SubCell"/>
</dbReference>
<evidence type="ECO:0000313" key="15">
    <source>
        <dbReference type="Proteomes" id="UP000015464"/>
    </source>
</evidence>
<feature type="domain" description="Protein HIRA-like C-terminal" evidence="13">
    <location>
        <begin position="534"/>
        <end position="748"/>
    </location>
</feature>
<keyword evidence="3 11" id="KW-0678">Repressor</keyword>
<evidence type="ECO:0000313" key="14">
    <source>
        <dbReference type="EMBL" id="EPY53950.1"/>
    </source>
</evidence>
<feature type="compositionally biased region" description="Polar residues" evidence="12">
    <location>
        <begin position="139"/>
        <end position="152"/>
    </location>
</feature>
<evidence type="ECO:0000256" key="1">
    <source>
        <dbReference type="ARBA" id="ARBA00004123"/>
    </source>
</evidence>
<feature type="compositionally biased region" description="Basic and acidic residues" evidence="12">
    <location>
        <begin position="163"/>
        <end position="172"/>
    </location>
</feature>
<dbReference type="AlphaFoldDB" id="S9W871"/>
<dbReference type="InterPro" id="IPR011044">
    <property type="entry name" value="Quino_amine_DH_bsu"/>
</dbReference>
<keyword evidence="15" id="KW-1185">Reference proteome</keyword>
<dbReference type="SMART" id="SM00320">
    <property type="entry name" value="WD40"/>
    <property type="match status" value="4"/>
</dbReference>
<accession>S9W871</accession>
<dbReference type="OrthoDB" id="1741719at2759"/>
<evidence type="ECO:0000256" key="9">
    <source>
        <dbReference type="ARBA" id="ARBA00023242"/>
    </source>
</evidence>
<organism evidence="14 15">
    <name type="scientific">Schizosaccharomyces cryophilus (strain OY26 / ATCC MYA-4695 / CBS 11777 / NBRC 106824 / NRRL Y48691)</name>
    <name type="common">Fission yeast</name>
    <dbReference type="NCBI Taxonomy" id="653667"/>
    <lineage>
        <taxon>Eukaryota</taxon>
        <taxon>Fungi</taxon>
        <taxon>Dikarya</taxon>
        <taxon>Ascomycota</taxon>
        <taxon>Taphrinomycotina</taxon>
        <taxon>Schizosaccharomycetes</taxon>
        <taxon>Schizosaccharomycetales</taxon>
        <taxon>Schizosaccharomycetaceae</taxon>
        <taxon>Schizosaccharomyces</taxon>
    </lineage>
</organism>
<evidence type="ECO:0000256" key="10">
    <source>
        <dbReference type="PROSITE-ProRule" id="PRU00221"/>
    </source>
</evidence>